<dbReference type="GO" id="GO:0020037">
    <property type="term" value="F:heme binding"/>
    <property type="evidence" value="ECO:0007669"/>
    <property type="project" value="TreeGrafter"/>
</dbReference>
<evidence type="ECO:0000256" key="6">
    <source>
        <dbReference type="ARBA" id="ARBA00022692"/>
    </source>
</evidence>
<evidence type="ECO:0000259" key="13">
    <source>
        <dbReference type="Pfam" id="PF01292"/>
    </source>
</evidence>
<dbReference type="EMBL" id="DVNA01000086">
    <property type="protein sequence ID" value="HIU54888.1"/>
    <property type="molecule type" value="Genomic_DNA"/>
</dbReference>
<keyword evidence="10" id="KW-0408">Iron</keyword>
<dbReference type="InterPro" id="IPR016174">
    <property type="entry name" value="Di-haem_cyt_TM"/>
</dbReference>
<evidence type="ECO:0000256" key="4">
    <source>
        <dbReference type="ARBA" id="ARBA00022475"/>
    </source>
</evidence>
<dbReference type="GO" id="GO:0022904">
    <property type="term" value="P:respiratory electron transport chain"/>
    <property type="evidence" value="ECO:0007669"/>
    <property type="project" value="InterPro"/>
</dbReference>
<evidence type="ECO:0000256" key="5">
    <source>
        <dbReference type="ARBA" id="ARBA00022617"/>
    </source>
</evidence>
<comment type="similarity">
    <text evidence="2">Belongs to the HupC/HyaC/HydC family.</text>
</comment>
<keyword evidence="5" id="KW-0349">Heme</keyword>
<dbReference type="GO" id="GO:0005506">
    <property type="term" value="F:iron ion binding"/>
    <property type="evidence" value="ECO:0007669"/>
    <property type="project" value="InterPro"/>
</dbReference>
<keyword evidence="7" id="KW-0479">Metal-binding</keyword>
<evidence type="ECO:0000256" key="12">
    <source>
        <dbReference type="SAM" id="Phobius"/>
    </source>
</evidence>
<feature type="domain" description="Cytochrome b561 bacterial/Ni-hydrogenase" evidence="13">
    <location>
        <begin position="13"/>
        <end position="217"/>
    </location>
</feature>
<accession>A0A9D1M7C8</accession>
<keyword evidence="4" id="KW-1003">Cell membrane</keyword>
<keyword evidence="11 12" id="KW-0472">Membrane</keyword>
<dbReference type="Proteomes" id="UP000824112">
    <property type="component" value="Unassembled WGS sequence"/>
</dbReference>
<dbReference type="InterPro" id="IPR011577">
    <property type="entry name" value="Cyt_b561_bac/Ni-Hgenase"/>
</dbReference>
<dbReference type="PANTHER" id="PTHR30485:SF0">
    <property type="entry name" value="NI_FE-HYDROGENASE 1 B-TYPE CYTOCHROME SUBUNIT-RELATED"/>
    <property type="match status" value="1"/>
</dbReference>
<evidence type="ECO:0000256" key="10">
    <source>
        <dbReference type="ARBA" id="ARBA00023004"/>
    </source>
</evidence>
<dbReference type="GO" id="GO:0009055">
    <property type="term" value="F:electron transfer activity"/>
    <property type="evidence" value="ECO:0007669"/>
    <property type="project" value="InterPro"/>
</dbReference>
<reference evidence="14" key="2">
    <citation type="journal article" date="2021" name="PeerJ">
        <title>Extensive microbial diversity within the chicken gut microbiome revealed by metagenomics and culture.</title>
        <authorList>
            <person name="Gilroy R."/>
            <person name="Ravi A."/>
            <person name="Getino M."/>
            <person name="Pursley I."/>
            <person name="Horton D.L."/>
            <person name="Alikhan N.F."/>
            <person name="Baker D."/>
            <person name="Gharbi K."/>
            <person name="Hall N."/>
            <person name="Watson M."/>
            <person name="Adriaenssens E.M."/>
            <person name="Foster-Nyarko E."/>
            <person name="Jarju S."/>
            <person name="Secka A."/>
            <person name="Antonio M."/>
            <person name="Oren A."/>
            <person name="Chaudhuri R.R."/>
            <person name="La Ragione R."/>
            <person name="Hildebrand F."/>
            <person name="Pallen M.J."/>
        </authorList>
    </citation>
    <scope>NUCLEOTIDE SEQUENCE</scope>
    <source>
        <strain evidence="14">CHK158-818</strain>
    </source>
</reference>
<evidence type="ECO:0000256" key="2">
    <source>
        <dbReference type="ARBA" id="ARBA00008622"/>
    </source>
</evidence>
<dbReference type="InterPro" id="IPR051542">
    <property type="entry name" value="Hydrogenase_cytochrome"/>
</dbReference>
<comment type="subcellular location">
    <subcellularLocation>
        <location evidence="1">Cell membrane</location>
        <topology evidence="1">Multi-pass membrane protein</topology>
    </subcellularLocation>
</comment>
<dbReference type="PRINTS" id="PR00161">
    <property type="entry name" value="NIHGNASECYTB"/>
</dbReference>
<dbReference type="NCBIfam" id="TIGR02125">
    <property type="entry name" value="CytB-hydogenase"/>
    <property type="match status" value="1"/>
</dbReference>
<dbReference type="Gene3D" id="1.20.950.20">
    <property type="entry name" value="Transmembrane di-heme cytochromes, Chain C"/>
    <property type="match status" value="1"/>
</dbReference>
<keyword evidence="6 12" id="KW-0812">Transmembrane</keyword>
<evidence type="ECO:0000256" key="7">
    <source>
        <dbReference type="ARBA" id="ARBA00022723"/>
    </source>
</evidence>
<dbReference type="AlphaFoldDB" id="A0A9D1M7C8"/>
<comment type="caution">
    <text evidence="14">The sequence shown here is derived from an EMBL/GenBank/DDBJ whole genome shotgun (WGS) entry which is preliminary data.</text>
</comment>
<dbReference type="PROSITE" id="PS00882">
    <property type="entry name" value="NI_HGENASE_CYTB_1"/>
    <property type="match status" value="1"/>
</dbReference>
<evidence type="ECO:0000256" key="3">
    <source>
        <dbReference type="ARBA" id="ARBA00022448"/>
    </source>
</evidence>
<evidence type="ECO:0000256" key="11">
    <source>
        <dbReference type="ARBA" id="ARBA00023136"/>
    </source>
</evidence>
<feature type="transmembrane region" description="Helical" evidence="12">
    <location>
        <begin position="20"/>
        <end position="39"/>
    </location>
</feature>
<proteinExistence type="inferred from homology"/>
<name>A0A9D1M7C8_9BACT</name>
<evidence type="ECO:0000256" key="1">
    <source>
        <dbReference type="ARBA" id="ARBA00004651"/>
    </source>
</evidence>
<dbReference type="PANTHER" id="PTHR30485">
    <property type="entry name" value="NI/FE-HYDROGENASE 1 B-TYPE CYTOCHROME SUBUNIT"/>
    <property type="match status" value="1"/>
</dbReference>
<dbReference type="SUPFAM" id="SSF81342">
    <property type="entry name" value="Transmembrane di-heme cytochromes"/>
    <property type="match status" value="1"/>
</dbReference>
<feature type="transmembrane region" description="Helical" evidence="12">
    <location>
        <begin position="59"/>
        <end position="81"/>
    </location>
</feature>
<dbReference type="InterPro" id="IPR000516">
    <property type="entry name" value="Ni-dep_Hydgase_cyt-B"/>
</dbReference>
<gene>
    <name evidence="14" type="primary">cybH</name>
    <name evidence="14" type="ORF">IAB03_03655</name>
</gene>
<dbReference type="GO" id="GO:0005886">
    <property type="term" value="C:plasma membrane"/>
    <property type="evidence" value="ECO:0007669"/>
    <property type="project" value="UniProtKB-SubCell"/>
</dbReference>
<sequence>MISRKPSLREVYVWQLPVRIFHWVNAFTITVLIVTGFIIGDPPAIMHGTAPEFNYWFGWVRLAHFIAAFIFVINLAVRIYWAFAGNTFARWNNFIPITRKQINGIFETIKVDVLLLTPKPVYDIGHNALAAFTYFGLLVVSIVQIVTGFSMFSASSDAWYAPYFQDLLISMNGFFPVRNIHHILMWFFVLFIIVHVYLVFYHDYIERNGIASSMIGGWKFINEKIVEQFLSEEKRKKQLSLDKKMEETAHKKWEKEINA</sequence>
<reference evidence="14" key="1">
    <citation type="submission" date="2020-10" db="EMBL/GenBank/DDBJ databases">
        <authorList>
            <person name="Gilroy R."/>
        </authorList>
    </citation>
    <scope>NUCLEOTIDE SEQUENCE</scope>
    <source>
        <strain evidence="14">CHK158-818</strain>
    </source>
</reference>
<evidence type="ECO:0000256" key="8">
    <source>
        <dbReference type="ARBA" id="ARBA00022982"/>
    </source>
</evidence>
<keyword evidence="8" id="KW-0249">Electron transport</keyword>
<dbReference type="Pfam" id="PF01292">
    <property type="entry name" value="Ni_hydr_CYTB"/>
    <property type="match status" value="1"/>
</dbReference>
<organism evidence="14 15">
    <name type="scientific">Candidatus Gallibacteroides avistercoris</name>
    <dbReference type="NCBI Taxonomy" id="2840833"/>
    <lineage>
        <taxon>Bacteria</taxon>
        <taxon>Pseudomonadati</taxon>
        <taxon>Bacteroidota</taxon>
        <taxon>Bacteroidia</taxon>
        <taxon>Bacteroidales</taxon>
        <taxon>Bacteroidaceae</taxon>
        <taxon>Bacteroidaceae incertae sedis</taxon>
        <taxon>Candidatus Gallibacteroides</taxon>
    </lineage>
</organism>
<evidence type="ECO:0000313" key="15">
    <source>
        <dbReference type="Proteomes" id="UP000824112"/>
    </source>
</evidence>
<evidence type="ECO:0000256" key="9">
    <source>
        <dbReference type="ARBA" id="ARBA00022989"/>
    </source>
</evidence>
<protein>
    <submittedName>
        <fullName evidence="14">Ni/Fe-hydrogenase, b-type cytochrome subunit</fullName>
    </submittedName>
</protein>
<evidence type="ECO:0000313" key="14">
    <source>
        <dbReference type="EMBL" id="HIU54888.1"/>
    </source>
</evidence>
<keyword evidence="3" id="KW-0813">Transport</keyword>
<feature type="transmembrane region" description="Helical" evidence="12">
    <location>
        <begin position="180"/>
        <end position="200"/>
    </location>
</feature>
<feature type="transmembrane region" description="Helical" evidence="12">
    <location>
        <begin position="129"/>
        <end position="152"/>
    </location>
</feature>
<keyword evidence="9 12" id="KW-1133">Transmembrane helix</keyword>